<dbReference type="Proteomes" id="UP000760860">
    <property type="component" value="Unassembled WGS sequence"/>
</dbReference>
<evidence type="ECO:0000313" key="15">
    <source>
        <dbReference type="Proteomes" id="UP000251314"/>
    </source>
</evidence>
<name>A0A329SR52_9STRA</name>
<dbReference type="GO" id="GO:0042162">
    <property type="term" value="F:telomeric DNA binding"/>
    <property type="evidence" value="ECO:0007669"/>
    <property type="project" value="TreeGrafter"/>
</dbReference>
<dbReference type="GO" id="GO:0003697">
    <property type="term" value="F:single-stranded DNA binding"/>
    <property type="evidence" value="ECO:0007669"/>
    <property type="project" value="TreeGrafter"/>
</dbReference>
<dbReference type="Proteomes" id="UP000697107">
    <property type="component" value="Unassembled WGS sequence"/>
</dbReference>
<dbReference type="Proteomes" id="UP000736787">
    <property type="component" value="Unassembled WGS sequence"/>
</dbReference>
<dbReference type="EMBL" id="RCMI01000044">
    <property type="protein sequence ID" value="KAG2939931.1"/>
    <property type="molecule type" value="Genomic_DNA"/>
</dbReference>
<reference evidence="14 15" key="1">
    <citation type="submission" date="2018-01" db="EMBL/GenBank/DDBJ databases">
        <title>Draft genome of the strawberry crown rot pathogen Phytophthora cactorum.</title>
        <authorList>
            <person name="Armitage A.D."/>
            <person name="Lysoe E."/>
            <person name="Nellist C.F."/>
            <person name="Harrison R.J."/>
            <person name="Brurberg M.B."/>
        </authorList>
    </citation>
    <scope>NUCLEOTIDE SEQUENCE [LARGE SCALE GENOMIC DNA]</scope>
    <source>
        <strain evidence="14 15">10300</strain>
    </source>
</reference>
<dbReference type="Proteomes" id="UP000774804">
    <property type="component" value="Unassembled WGS sequence"/>
</dbReference>
<dbReference type="EMBL" id="RCMG01000054">
    <property type="protein sequence ID" value="KAG2865669.1"/>
    <property type="molecule type" value="Genomic_DNA"/>
</dbReference>
<comment type="similarity">
    <text evidence="3">Belongs to the CTC1 family.</text>
</comment>
<comment type="caution">
    <text evidence="14">The sequence shown here is derived from an EMBL/GenBank/DDBJ whole genome shotgun (WGS) entry which is preliminary data.</text>
</comment>
<evidence type="ECO:0000313" key="12">
    <source>
        <dbReference type="EMBL" id="KAG2984422.1"/>
    </source>
</evidence>
<dbReference type="InterPro" id="IPR042617">
    <property type="entry name" value="CTC1-like"/>
</dbReference>
<evidence type="ECO:0000256" key="3">
    <source>
        <dbReference type="ARBA" id="ARBA00006332"/>
    </source>
</evidence>
<dbReference type="EMBL" id="MJFZ01000072">
    <property type="protein sequence ID" value="RAW39170.1"/>
    <property type="molecule type" value="Genomic_DNA"/>
</dbReference>
<organism evidence="14 15">
    <name type="scientific">Phytophthora cactorum</name>
    <dbReference type="NCBI Taxonomy" id="29920"/>
    <lineage>
        <taxon>Eukaryota</taxon>
        <taxon>Sar</taxon>
        <taxon>Stramenopiles</taxon>
        <taxon>Oomycota</taxon>
        <taxon>Peronosporomycetes</taxon>
        <taxon>Peronosporales</taxon>
        <taxon>Peronosporaceae</taxon>
        <taxon>Phytophthora</taxon>
    </lineage>
</organism>
<dbReference type="GO" id="GO:0010833">
    <property type="term" value="P:telomere maintenance via telomere lengthening"/>
    <property type="evidence" value="ECO:0007669"/>
    <property type="project" value="TreeGrafter"/>
</dbReference>
<evidence type="ECO:0000313" key="10">
    <source>
        <dbReference type="EMBL" id="KAG2939931.1"/>
    </source>
</evidence>
<evidence type="ECO:0000256" key="1">
    <source>
        <dbReference type="ARBA" id="ARBA00004123"/>
    </source>
</evidence>
<keyword evidence="7" id="KW-0238">DNA-binding</keyword>
<evidence type="ECO:0000313" key="11">
    <source>
        <dbReference type="EMBL" id="KAG2950101.1"/>
    </source>
</evidence>
<dbReference type="EMBL" id="RCML01000233">
    <property type="protein sequence ID" value="KAG2984422.1"/>
    <property type="molecule type" value="Genomic_DNA"/>
</dbReference>
<dbReference type="Proteomes" id="UP000251314">
    <property type="component" value="Unassembled WGS sequence"/>
</dbReference>
<evidence type="ECO:0000313" key="13">
    <source>
        <dbReference type="EMBL" id="KAG3227555.1"/>
    </source>
</evidence>
<gene>
    <name evidence="14" type="ORF">PC110_g4608</name>
    <name evidence="9" type="ORF">PC113_g3530</name>
    <name evidence="10" type="ORF">PC115_g2848</name>
    <name evidence="11" type="ORF">PC117_g4716</name>
    <name evidence="12" type="ORF">PC118_g8880</name>
    <name evidence="13" type="ORF">PC129_g1872</name>
</gene>
<dbReference type="Proteomes" id="UP000735874">
    <property type="component" value="Unassembled WGS sequence"/>
</dbReference>
<accession>A0A329SR52</accession>
<evidence type="ECO:0000256" key="5">
    <source>
        <dbReference type="ARBA" id="ARBA00022454"/>
    </source>
</evidence>
<sequence length="1411" mass="158860">MRQSWQVDEEHVKQQLRQEEQAWVADQRAAGHSTPLPLQFWSVGKLLRVVQASHSAVNPLETLAQYGITRHSVGSVDQRRAASQPSAADTQHVPSGDAVTYSSSRVWITGFLHFGENLDTCDILELCDSNSRLPSFLLDPSPQLVGQLVLVKRWVLVDKAFGGVRTAGSMFLEVHDKKPTILSPVNDSCVKWTQDHVLEVLERNYQTKDPPMYTGTERWTEIAAYSRGNTVNDPVLAGENDEQGKHKKRKRIHAVFGRVTSVSPISRQKDRASSHFFVEIECHRSCNEASTQSIVTVMFTGIDSMRWNLFLRPGKLVLLTDLVKVHSRECEMFLLQATHGHESSHSIESETDALKTSVLLWNELPSPQNSTGKLISDSLDTYTKSFISRCTGKLLDFEGQVCRLLWDECVELLGPEETRVIVCLFHFPYTHELVRLRKGTTVRVSDAHVLRWPTPVGGKLVVGLCPRSHLAVTSYGGPSGHCIAMGTRSRRGRAHKKWSSLGDFHRQSMVLSMWLLEVLELLDSKFFFGGAEEMHVKSSQLSFPRTRRHKAASFVAKKLGFSLGNGHDRAVTTLGGLFLKCHSPNAGNCTTVELPLREKLIACNRVLTIRELQKIGESKLKRMIESKSDLVDAADGVLSIRIPADDLDWCLLLGCIRGNIDSGDLKVYDRTGSISLRLDGGEMDMNLTGERGVHLFRNFEFGIENYNQGQELQQEERLPLVHCMSCSADNVEFVTIRDDETISFSPENAVPDAQDIQEVVLMVTHIGALPLSSIRSTRRLPEYRVLHAIVCPVGEKLQTDQFLKSVCTADILVSTQSSSWYVQKGGCYRIKAIESSKDDKTRSPSHYSVEDRAIGASINHLETSTEAKDSNTICFESLQHRSEECIGEKRPFRVYRVESVQNSIVPIKLECGEFKDVVCGVHEVCKQRDRYMSGLIMAPEWSGEEMVGALNAKLLAKQTPLEVTASELVAMNILRHFLQQSEMVTQVCSLLHHPIIIQSQQSADNGKIDEERSVVKTVDPNLHKPHLISVIGIITKKKYYWRSNGQQQLPHTATIGVKRIREGDSIAEGSRRQLACILHVRDLQHPDTIEIRVDTSRFGLLGTLQLNCVVELTRLQGFIARSSFKVYLNWSHFTAARLVPTLSVPRDGELYGVMPTMFLNDLYHTSHVDRMLHRYVVGVVHISYVVLKRKCGLCHQAMELNKRRGVWKHTESQPESKYSRNCAWKWHQMTPSDSAFKTRTYMGTTVRCVIDDGSGQAELFLENDVAWELLTCTAGQRQRFEDILSNYVAEMSYFSGRTANGSFATSKAERGQEYYQNELRAFVLSAIPSLRSMVVFAQRFYKAKEKEGTSVLTFGKDIHLTTKTVPQPKLEAKRVDRMHVRNELQQRLAQLRQRAQGIGGAARPCATVEQI</sequence>
<evidence type="ECO:0000256" key="8">
    <source>
        <dbReference type="ARBA" id="ARBA00023242"/>
    </source>
</evidence>
<comment type="subcellular location">
    <subcellularLocation>
        <location evidence="2">Chromosome</location>
        <location evidence="2">Telomere</location>
    </subcellularLocation>
    <subcellularLocation>
        <location evidence="1">Nucleus</location>
    </subcellularLocation>
</comment>
<evidence type="ECO:0000256" key="2">
    <source>
        <dbReference type="ARBA" id="ARBA00004574"/>
    </source>
</evidence>
<keyword evidence="6" id="KW-0779">Telomere</keyword>
<dbReference type="EMBL" id="RCMK01000077">
    <property type="protein sequence ID" value="KAG2950101.1"/>
    <property type="molecule type" value="Genomic_DNA"/>
</dbReference>
<dbReference type="PANTHER" id="PTHR14865:SF2">
    <property type="entry name" value="CST COMPLEX SUBUNIT CTC1"/>
    <property type="match status" value="1"/>
</dbReference>
<evidence type="ECO:0000313" key="14">
    <source>
        <dbReference type="EMBL" id="RAW39170.1"/>
    </source>
</evidence>
<dbReference type="VEuPathDB" id="FungiDB:PC110_g4608"/>
<keyword evidence="5" id="KW-0158">Chromosome</keyword>
<dbReference type="OrthoDB" id="75320at2759"/>
<evidence type="ECO:0000313" key="9">
    <source>
        <dbReference type="EMBL" id="KAG2865669.1"/>
    </source>
</evidence>
<reference evidence="9" key="2">
    <citation type="submission" date="2018-10" db="EMBL/GenBank/DDBJ databases">
        <title>Effector identification in a new, highly contiguous assembly of the strawberry crown rot pathogen Phytophthora cactorum.</title>
        <authorList>
            <person name="Armitage A.D."/>
            <person name="Nellist C.F."/>
            <person name="Bates H."/>
            <person name="Vickerstaff R.J."/>
            <person name="Harrison R.J."/>
        </authorList>
    </citation>
    <scope>NUCLEOTIDE SEQUENCE</scope>
    <source>
        <strain evidence="9">15-7</strain>
        <strain evidence="10">4032</strain>
        <strain evidence="11">4040</strain>
        <strain evidence="12">P415</strain>
        <strain evidence="13">P421</strain>
    </source>
</reference>
<dbReference type="PANTHER" id="PTHR14865">
    <property type="entry name" value="CST COMPLEX SUBUNIT CTC1"/>
    <property type="match status" value="1"/>
</dbReference>
<dbReference type="EMBL" id="RCMV01000032">
    <property type="protein sequence ID" value="KAG3227555.1"/>
    <property type="molecule type" value="Genomic_DNA"/>
</dbReference>
<dbReference type="GO" id="GO:0045740">
    <property type="term" value="P:positive regulation of DNA replication"/>
    <property type="evidence" value="ECO:0007669"/>
    <property type="project" value="TreeGrafter"/>
</dbReference>
<keyword evidence="8" id="KW-0539">Nucleus</keyword>
<evidence type="ECO:0000256" key="4">
    <source>
        <dbReference type="ARBA" id="ARBA00016175"/>
    </source>
</evidence>
<keyword evidence="15" id="KW-1185">Reference proteome</keyword>
<proteinExistence type="inferred from homology"/>
<evidence type="ECO:0000256" key="7">
    <source>
        <dbReference type="ARBA" id="ARBA00023125"/>
    </source>
</evidence>
<evidence type="ECO:0000256" key="6">
    <source>
        <dbReference type="ARBA" id="ARBA00022895"/>
    </source>
</evidence>
<dbReference type="GO" id="GO:1990879">
    <property type="term" value="C:CST complex"/>
    <property type="evidence" value="ECO:0007669"/>
    <property type="project" value="TreeGrafter"/>
</dbReference>
<protein>
    <recommendedName>
        <fullName evidence="4">CST complex subunit CTC1</fullName>
    </recommendedName>
</protein>